<keyword evidence="3 7" id="KW-0812">Transmembrane</keyword>
<dbReference type="EMBL" id="JBICBT010000422">
    <property type="protein sequence ID" value="KAL3114232.1"/>
    <property type="molecule type" value="Genomic_DNA"/>
</dbReference>
<dbReference type="InterPro" id="IPR000612">
    <property type="entry name" value="PMP3"/>
</dbReference>
<proteinExistence type="inferred from homology"/>
<evidence type="ECO:0000256" key="1">
    <source>
        <dbReference type="ARBA" id="ARBA00004370"/>
    </source>
</evidence>
<evidence type="ECO:0000313" key="9">
    <source>
        <dbReference type="Proteomes" id="UP001620626"/>
    </source>
</evidence>
<evidence type="ECO:0000256" key="5">
    <source>
        <dbReference type="ARBA" id="ARBA00023136"/>
    </source>
</evidence>
<dbReference type="GO" id="GO:0016020">
    <property type="term" value="C:membrane"/>
    <property type="evidence" value="ECO:0007669"/>
    <property type="project" value="UniProtKB-SubCell"/>
</dbReference>
<evidence type="ECO:0000256" key="2">
    <source>
        <dbReference type="ARBA" id="ARBA00009530"/>
    </source>
</evidence>
<protein>
    <submittedName>
        <fullName evidence="8">Uncharacterized protein</fullName>
    </submittedName>
</protein>
<organism evidence="8 9">
    <name type="scientific">Heterodera trifolii</name>
    <dbReference type="NCBI Taxonomy" id="157864"/>
    <lineage>
        <taxon>Eukaryota</taxon>
        <taxon>Metazoa</taxon>
        <taxon>Ecdysozoa</taxon>
        <taxon>Nematoda</taxon>
        <taxon>Chromadorea</taxon>
        <taxon>Rhabditida</taxon>
        <taxon>Tylenchina</taxon>
        <taxon>Tylenchomorpha</taxon>
        <taxon>Tylenchoidea</taxon>
        <taxon>Heteroderidae</taxon>
        <taxon>Heteroderinae</taxon>
        <taxon>Heterodera</taxon>
    </lineage>
</organism>
<comment type="caution">
    <text evidence="8">The sequence shown here is derived from an EMBL/GenBank/DDBJ whole genome shotgun (WGS) entry which is preliminary data.</text>
</comment>
<keyword evidence="5 7" id="KW-0472">Membrane</keyword>
<dbReference type="Proteomes" id="UP001620626">
    <property type="component" value="Unassembled WGS sequence"/>
</dbReference>
<comment type="similarity">
    <text evidence="2">Belongs to the UPF0057 (PMP3) family.</text>
</comment>
<feature type="transmembrane region" description="Helical" evidence="7">
    <location>
        <begin position="115"/>
        <end position="140"/>
    </location>
</feature>
<feature type="coiled-coil region" evidence="6">
    <location>
        <begin position="8"/>
        <end position="74"/>
    </location>
</feature>
<dbReference type="AlphaFoldDB" id="A0ABD2LG88"/>
<evidence type="ECO:0000256" key="4">
    <source>
        <dbReference type="ARBA" id="ARBA00022989"/>
    </source>
</evidence>
<gene>
    <name evidence="8" type="ORF">niasHT_014076</name>
</gene>
<evidence type="ECO:0000256" key="3">
    <source>
        <dbReference type="ARBA" id="ARBA00022692"/>
    </source>
</evidence>
<sequence>MLDRLRQLQTLQQELADSEQSRLELEQRSQENHRIAQSEIDTLRRAMVDQSNELHEQQQTLHEQECTINSLLAEINALKYTLHIFLLFFAFVAPPVAVGIRAKSRRMTQAETASALIRCTFLCFVLWFPAVMFAISFIGVRREEKKK</sequence>
<dbReference type="Pfam" id="PF01679">
    <property type="entry name" value="Pmp3"/>
    <property type="match status" value="1"/>
</dbReference>
<feature type="transmembrane region" description="Helical" evidence="7">
    <location>
        <begin position="80"/>
        <end position="100"/>
    </location>
</feature>
<keyword evidence="9" id="KW-1185">Reference proteome</keyword>
<name>A0ABD2LG88_9BILA</name>
<accession>A0ABD2LG88</accession>
<keyword evidence="6" id="KW-0175">Coiled coil</keyword>
<evidence type="ECO:0000313" key="8">
    <source>
        <dbReference type="EMBL" id="KAL3114232.1"/>
    </source>
</evidence>
<evidence type="ECO:0000256" key="6">
    <source>
        <dbReference type="SAM" id="Coils"/>
    </source>
</evidence>
<keyword evidence="4 7" id="KW-1133">Transmembrane helix</keyword>
<comment type="subcellular location">
    <subcellularLocation>
        <location evidence="1">Membrane</location>
    </subcellularLocation>
</comment>
<reference evidence="8 9" key="1">
    <citation type="submission" date="2024-10" db="EMBL/GenBank/DDBJ databases">
        <authorList>
            <person name="Kim D."/>
        </authorList>
    </citation>
    <scope>NUCLEOTIDE SEQUENCE [LARGE SCALE GENOMIC DNA]</scope>
    <source>
        <strain evidence="8">BH-2024</strain>
    </source>
</reference>
<evidence type="ECO:0000256" key="7">
    <source>
        <dbReference type="SAM" id="Phobius"/>
    </source>
</evidence>